<proteinExistence type="predicted"/>
<organism evidence="1 2">
    <name type="scientific">Allosphingosinicella humi</name>
    <dbReference type="NCBI Taxonomy" id="2068657"/>
    <lineage>
        <taxon>Bacteria</taxon>
        <taxon>Pseudomonadati</taxon>
        <taxon>Pseudomonadota</taxon>
        <taxon>Alphaproteobacteria</taxon>
        <taxon>Sphingomonadales</taxon>
        <taxon>Sphingomonadaceae</taxon>
        <taxon>Allosphingosinicella</taxon>
    </lineage>
</organism>
<sequence length="204" mass="23082">MPPPAVAVRTAPPAPVAPRVPRVERGFIMPPYWMDPQFDVRAWDAYGFAAPAPDQRWLRYYDQALLVDRYGRVIDVRHDVDWGQRREAWAYDPRGVPVYVGDGDFYPDADDYTYVDGYDDDPYDYVYGGSCEATYGPGPYPPPACFQGGYPPYGYGYGWGGVTITETTVTTQGCCAEPQVVVKEYPARKVRHYKRKRAPRGEKG</sequence>
<name>A0A2U2J272_9SPHN</name>
<dbReference type="Gene3D" id="3.10.450.160">
    <property type="entry name" value="inner membrane protein cigr"/>
    <property type="match status" value="1"/>
</dbReference>
<dbReference type="Proteomes" id="UP000245916">
    <property type="component" value="Unassembled WGS sequence"/>
</dbReference>
<reference evidence="1 2" key="1">
    <citation type="submission" date="2018-05" db="EMBL/GenBank/DDBJ databases">
        <title>Genome of Sphingosinicella humi QZX222.</title>
        <authorList>
            <person name="Qiao Z."/>
            <person name="Wang G."/>
        </authorList>
    </citation>
    <scope>NUCLEOTIDE SEQUENCE [LARGE SCALE GENOMIC DNA]</scope>
    <source>
        <strain evidence="1 2">QZX222</strain>
    </source>
</reference>
<evidence type="ECO:0000313" key="1">
    <source>
        <dbReference type="EMBL" id="PWG02440.1"/>
    </source>
</evidence>
<dbReference type="InterPro" id="IPR024572">
    <property type="entry name" value="RcnB"/>
</dbReference>
<dbReference type="AlphaFoldDB" id="A0A2U2J272"/>
<accession>A0A2U2J272</accession>
<keyword evidence="2" id="KW-1185">Reference proteome</keyword>
<gene>
    <name evidence="1" type="ORF">DF286_05835</name>
</gene>
<protein>
    <submittedName>
        <fullName evidence="1">Uncharacterized protein</fullName>
    </submittedName>
</protein>
<dbReference type="EMBL" id="QFFF01000001">
    <property type="protein sequence ID" value="PWG02440.1"/>
    <property type="molecule type" value="Genomic_DNA"/>
</dbReference>
<evidence type="ECO:0000313" key="2">
    <source>
        <dbReference type="Proteomes" id="UP000245916"/>
    </source>
</evidence>
<comment type="caution">
    <text evidence="1">The sequence shown here is derived from an EMBL/GenBank/DDBJ whole genome shotgun (WGS) entry which is preliminary data.</text>
</comment>
<dbReference type="Pfam" id="PF11776">
    <property type="entry name" value="RcnB"/>
    <property type="match status" value="1"/>
</dbReference>